<sequence length="282" mass="32097">DIARTARESIRFFLAELSIECVPYTQDPALEAQVASATRCWPDRERLAPHIRTGIVIAATAYAHNSLATRTLIALYTAIGVALDEPDILESANAIGFHHSLCTETSERPSAILDEWRRILARMWDHFPRFGASCILTSTLQFLNMTMLENETKGKVLNRTAMPFVEYRRMTDGFPEVYTAFIWEKGRFPDVQVYMQAIPDILSFYKEEAAGETGTYIHDRARLTGLSSVETLREVVEETVSAWRQVCEILGEGIARDAWNSFVRGYVTFHVHNPRYRLSELL</sequence>
<accession>A0A1X6MQT1</accession>
<dbReference type="InterPro" id="IPR008949">
    <property type="entry name" value="Isoprenoid_synthase_dom_sf"/>
</dbReference>
<organism evidence="3 4">
    <name type="scientific">Postia placenta MAD-698-R-SB12</name>
    <dbReference type="NCBI Taxonomy" id="670580"/>
    <lineage>
        <taxon>Eukaryota</taxon>
        <taxon>Fungi</taxon>
        <taxon>Dikarya</taxon>
        <taxon>Basidiomycota</taxon>
        <taxon>Agaricomycotina</taxon>
        <taxon>Agaricomycetes</taxon>
        <taxon>Polyporales</taxon>
        <taxon>Adustoporiaceae</taxon>
        <taxon>Rhodonia</taxon>
    </lineage>
</organism>
<dbReference type="GO" id="GO:0016838">
    <property type="term" value="F:carbon-oxygen lyase activity, acting on phosphates"/>
    <property type="evidence" value="ECO:0007669"/>
    <property type="project" value="InterPro"/>
</dbReference>
<dbReference type="EMBL" id="KZ110604">
    <property type="protein sequence ID" value="OSX58586.1"/>
    <property type="molecule type" value="Genomic_DNA"/>
</dbReference>
<dbReference type="OrthoDB" id="2998174at2759"/>
<dbReference type="AlphaFoldDB" id="A0A1X6MQT1"/>
<dbReference type="Gene3D" id="1.10.600.10">
    <property type="entry name" value="Farnesyl Diphosphate Synthase"/>
    <property type="match status" value="1"/>
</dbReference>
<reference evidence="3 4" key="1">
    <citation type="submission" date="2017-04" db="EMBL/GenBank/DDBJ databases">
        <title>Genome Sequence of the Model Brown-Rot Fungus Postia placenta SB12.</title>
        <authorList>
            <consortium name="DOE Joint Genome Institute"/>
            <person name="Gaskell J."/>
            <person name="Kersten P."/>
            <person name="Larrondo L.F."/>
            <person name="Canessa P."/>
            <person name="Martinez D."/>
            <person name="Hibbett D."/>
            <person name="Schmoll M."/>
            <person name="Kubicek C.P."/>
            <person name="Martinez A.T."/>
            <person name="Yadav J."/>
            <person name="Master E."/>
            <person name="Magnuson J.K."/>
            <person name="James T."/>
            <person name="Yaver D."/>
            <person name="Berka R."/>
            <person name="Labutti K."/>
            <person name="Lipzen A."/>
            <person name="Aerts A."/>
            <person name="Barry K."/>
            <person name="Henrissat B."/>
            <person name="Blanchette R."/>
            <person name="Grigoriev I."/>
            <person name="Cullen D."/>
        </authorList>
    </citation>
    <scope>NUCLEOTIDE SEQUENCE [LARGE SCALE GENOMIC DNA]</scope>
    <source>
        <strain evidence="3 4">MAD-698-R-SB12</strain>
    </source>
</reference>
<evidence type="ECO:0000313" key="3">
    <source>
        <dbReference type="EMBL" id="OSX58586.1"/>
    </source>
</evidence>
<keyword evidence="2" id="KW-0456">Lyase</keyword>
<evidence type="ECO:0000256" key="1">
    <source>
        <dbReference type="ARBA" id="ARBA00007946"/>
    </source>
</evidence>
<evidence type="ECO:0000256" key="2">
    <source>
        <dbReference type="ARBA" id="ARBA00023239"/>
    </source>
</evidence>
<evidence type="ECO:0000313" key="4">
    <source>
        <dbReference type="Proteomes" id="UP000194127"/>
    </source>
</evidence>
<dbReference type="SUPFAM" id="SSF48576">
    <property type="entry name" value="Terpenoid synthases"/>
    <property type="match status" value="1"/>
</dbReference>
<dbReference type="Pfam" id="PF06330">
    <property type="entry name" value="TRI5"/>
    <property type="match status" value="1"/>
</dbReference>
<dbReference type="GeneID" id="36331680"/>
<name>A0A1X6MQT1_9APHY</name>
<keyword evidence="4" id="KW-1185">Reference proteome</keyword>
<dbReference type="STRING" id="670580.A0A1X6MQT1"/>
<evidence type="ECO:0008006" key="5">
    <source>
        <dbReference type="Google" id="ProtNLM"/>
    </source>
</evidence>
<comment type="similarity">
    <text evidence="1">Belongs to the trichodiene synthase family.</text>
</comment>
<feature type="non-terminal residue" evidence="3">
    <location>
        <position position="1"/>
    </location>
</feature>
<gene>
    <name evidence="3" type="ORF">POSPLADRAFT_1153288</name>
</gene>
<dbReference type="RefSeq" id="XP_024335380.1">
    <property type="nucleotide sequence ID" value="XM_024486731.1"/>
</dbReference>
<proteinExistence type="inferred from homology"/>
<dbReference type="Proteomes" id="UP000194127">
    <property type="component" value="Unassembled WGS sequence"/>
</dbReference>
<protein>
    <recommendedName>
        <fullName evidence="5">Terpenoid synthase</fullName>
    </recommendedName>
</protein>
<dbReference type="InterPro" id="IPR024652">
    <property type="entry name" value="Trichodiene_synth"/>
</dbReference>